<evidence type="ECO:0000256" key="1">
    <source>
        <dbReference type="SAM" id="MobiDB-lite"/>
    </source>
</evidence>
<reference evidence="2" key="1">
    <citation type="submission" date="2020-04" db="EMBL/GenBank/DDBJ databases">
        <authorList>
            <person name="Alioto T."/>
            <person name="Alioto T."/>
            <person name="Gomez Garrido J."/>
        </authorList>
    </citation>
    <scope>NUCLEOTIDE SEQUENCE</scope>
    <source>
        <strain evidence="2">A484AB</strain>
    </source>
</reference>
<name>A0A7D9HAH5_PARCT</name>
<comment type="caution">
    <text evidence="2">The sequence shown here is derived from an EMBL/GenBank/DDBJ whole genome shotgun (WGS) entry which is preliminary data.</text>
</comment>
<feature type="region of interest" description="Disordered" evidence="1">
    <location>
        <begin position="11"/>
        <end position="39"/>
    </location>
</feature>
<accession>A0A7D9HAH5</accession>
<evidence type="ECO:0000313" key="3">
    <source>
        <dbReference type="Proteomes" id="UP001152795"/>
    </source>
</evidence>
<proteinExistence type="predicted"/>
<keyword evidence="3" id="KW-1185">Reference proteome</keyword>
<sequence>MTCKCSNTKCVATPPKFEQDPSNETEETTVSRPVSDTDKDDLKSALEECIDMMMVELNVFAQDNLVEYKQQIVNGLSQHAHKIFTIKDVTDYFPVFCVYHAMKILEVFNYIFGDITNLDTMIDLVGLDCKSETSIPVVESHRPYEYEHFSDSLCDAESDMY</sequence>
<protein>
    <submittedName>
        <fullName evidence="2">Uncharacterized protein</fullName>
    </submittedName>
</protein>
<evidence type="ECO:0000313" key="2">
    <source>
        <dbReference type="EMBL" id="CAB3977907.1"/>
    </source>
</evidence>
<gene>
    <name evidence="2" type="ORF">PACLA_8A025291</name>
</gene>
<dbReference type="Proteomes" id="UP001152795">
    <property type="component" value="Unassembled WGS sequence"/>
</dbReference>
<dbReference type="AlphaFoldDB" id="A0A7D9HAH5"/>
<dbReference type="EMBL" id="CACRXK020000078">
    <property type="protein sequence ID" value="CAB3977907.1"/>
    <property type="molecule type" value="Genomic_DNA"/>
</dbReference>
<organism evidence="2 3">
    <name type="scientific">Paramuricea clavata</name>
    <name type="common">Red gorgonian</name>
    <name type="synonym">Violescent sea-whip</name>
    <dbReference type="NCBI Taxonomy" id="317549"/>
    <lineage>
        <taxon>Eukaryota</taxon>
        <taxon>Metazoa</taxon>
        <taxon>Cnidaria</taxon>
        <taxon>Anthozoa</taxon>
        <taxon>Octocorallia</taxon>
        <taxon>Malacalcyonacea</taxon>
        <taxon>Plexauridae</taxon>
        <taxon>Paramuricea</taxon>
    </lineage>
</organism>